<gene>
    <name evidence="2" type="ORF">DM01DRAFT_1374648</name>
</gene>
<dbReference type="OrthoDB" id="2288931at2759"/>
<feature type="compositionally biased region" description="Polar residues" evidence="1">
    <location>
        <begin position="27"/>
        <end position="39"/>
    </location>
</feature>
<dbReference type="EMBL" id="MCGT01000016">
    <property type="protein sequence ID" value="ORX53205.1"/>
    <property type="molecule type" value="Genomic_DNA"/>
</dbReference>
<feature type="compositionally biased region" description="Basic and acidic residues" evidence="1">
    <location>
        <begin position="66"/>
        <end position="80"/>
    </location>
</feature>
<protein>
    <submittedName>
        <fullName evidence="2">Uncharacterized protein</fullName>
    </submittedName>
</protein>
<feature type="region of interest" description="Disordered" evidence="1">
    <location>
        <begin position="27"/>
        <end position="134"/>
    </location>
</feature>
<comment type="caution">
    <text evidence="2">The sequence shown here is derived from an EMBL/GenBank/DDBJ whole genome shotgun (WGS) entry which is preliminary data.</text>
</comment>
<dbReference type="AlphaFoldDB" id="A0A1X2GHI4"/>
<evidence type="ECO:0000256" key="1">
    <source>
        <dbReference type="SAM" id="MobiDB-lite"/>
    </source>
</evidence>
<dbReference type="Proteomes" id="UP000242146">
    <property type="component" value="Unassembled WGS sequence"/>
</dbReference>
<organism evidence="2 3">
    <name type="scientific">Hesseltinella vesiculosa</name>
    <dbReference type="NCBI Taxonomy" id="101127"/>
    <lineage>
        <taxon>Eukaryota</taxon>
        <taxon>Fungi</taxon>
        <taxon>Fungi incertae sedis</taxon>
        <taxon>Mucoromycota</taxon>
        <taxon>Mucoromycotina</taxon>
        <taxon>Mucoromycetes</taxon>
        <taxon>Mucorales</taxon>
        <taxon>Cunninghamellaceae</taxon>
        <taxon>Hesseltinella</taxon>
    </lineage>
</organism>
<evidence type="ECO:0000313" key="2">
    <source>
        <dbReference type="EMBL" id="ORX53205.1"/>
    </source>
</evidence>
<proteinExistence type="predicted"/>
<feature type="compositionally biased region" description="Polar residues" evidence="1">
    <location>
        <begin position="97"/>
        <end position="112"/>
    </location>
</feature>
<keyword evidence="3" id="KW-1185">Reference proteome</keyword>
<feature type="region of interest" description="Disordered" evidence="1">
    <location>
        <begin position="247"/>
        <end position="272"/>
    </location>
</feature>
<sequence>MSVVATTQTRTSSGRSHHYHFYQPINLNPSRQRYQSQHKSIIPSVPRLKSRAPTDSPLCFIRPSKLPHELPSRPDKRQEPLLHPTESLNHPLDTNEMPRSNQPPDHTNNNTFPPRRRRHPSTPTLPSSRPPRKVSFDSRVMVICTEFDDDHAGINQLPPLPDLEEEDPLSKEDEGARPPLRRHSTGTVLTPKQQEKSWTAAPVPVSEAHHVWLDEDGGVVAIAVDVQDPATQDTAFQYLKQWLESSQTQQANDLDNDDEDLMYTDPVQWPIS</sequence>
<evidence type="ECO:0000313" key="3">
    <source>
        <dbReference type="Proteomes" id="UP000242146"/>
    </source>
</evidence>
<name>A0A1X2GHI4_9FUNG</name>
<accession>A0A1X2GHI4</accession>
<feature type="region of interest" description="Disordered" evidence="1">
    <location>
        <begin position="151"/>
        <end position="195"/>
    </location>
</feature>
<reference evidence="2 3" key="1">
    <citation type="submission" date="2016-07" db="EMBL/GenBank/DDBJ databases">
        <title>Pervasive Adenine N6-methylation of Active Genes in Fungi.</title>
        <authorList>
            <consortium name="DOE Joint Genome Institute"/>
            <person name="Mondo S.J."/>
            <person name="Dannebaum R.O."/>
            <person name="Kuo R.C."/>
            <person name="Labutti K."/>
            <person name="Haridas S."/>
            <person name="Kuo A."/>
            <person name="Salamov A."/>
            <person name="Ahrendt S.R."/>
            <person name="Lipzen A."/>
            <person name="Sullivan W."/>
            <person name="Andreopoulos W.B."/>
            <person name="Clum A."/>
            <person name="Lindquist E."/>
            <person name="Daum C."/>
            <person name="Ramamoorthy G.K."/>
            <person name="Gryganskyi A."/>
            <person name="Culley D."/>
            <person name="Magnuson J.K."/>
            <person name="James T.Y."/>
            <person name="O'Malley M.A."/>
            <person name="Stajich J.E."/>
            <person name="Spatafora J.W."/>
            <person name="Visel A."/>
            <person name="Grigoriev I.V."/>
        </authorList>
    </citation>
    <scope>NUCLEOTIDE SEQUENCE [LARGE SCALE GENOMIC DNA]</scope>
    <source>
        <strain evidence="2 3">NRRL 3301</strain>
    </source>
</reference>